<dbReference type="EMBL" id="KI913957">
    <property type="protein sequence ID" value="ETW04638.1"/>
    <property type="molecule type" value="Genomic_DNA"/>
</dbReference>
<feature type="compositionally biased region" description="Polar residues" evidence="1">
    <location>
        <begin position="197"/>
        <end position="214"/>
    </location>
</feature>
<dbReference type="AlphaFoldDB" id="A0A024UG73"/>
<evidence type="ECO:0000256" key="1">
    <source>
        <dbReference type="SAM" id="MobiDB-lite"/>
    </source>
</evidence>
<dbReference type="PANTHER" id="PTHR37028:SF4">
    <property type="entry name" value="ALMS MOTIF DOMAIN-CONTAINING PROTEIN"/>
    <property type="match status" value="1"/>
</dbReference>
<feature type="region of interest" description="Disordered" evidence="1">
    <location>
        <begin position="353"/>
        <end position="390"/>
    </location>
</feature>
<reference evidence="2" key="1">
    <citation type="submission" date="2013-12" db="EMBL/GenBank/DDBJ databases">
        <title>The Genome Sequence of Aphanomyces invadans NJM9701.</title>
        <authorList>
            <consortium name="The Broad Institute Genomics Platform"/>
            <person name="Russ C."/>
            <person name="Tyler B."/>
            <person name="van West P."/>
            <person name="Dieguez-Uribeondo J."/>
            <person name="Young S.K."/>
            <person name="Zeng Q."/>
            <person name="Gargeya S."/>
            <person name="Fitzgerald M."/>
            <person name="Abouelleil A."/>
            <person name="Alvarado L."/>
            <person name="Chapman S.B."/>
            <person name="Gainer-Dewar J."/>
            <person name="Goldberg J."/>
            <person name="Griggs A."/>
            <person name="Gujja S."/>
            <person name="Hansen M."/>
            <person name="Howarth C."/>
            <person name="Imamovic A."/>
            <person name="Ireland A."/>
            <person name="Larimer J."/>
            <person name="McCowan C."/>
            <person name="Murphy C."/>
            <person name="Pearson M."/>
            <person name="Poon T.W."/>
            <person name="Priest M."/>
            <person name="Roberts A."/>
            <person name="Saif S."/>
            <person name="Shea T."/>
            <person name="Sykes S."/>
            <person name="Wortman J."/>
            <person name="Nusbaum C."/>
            <person name="Birren B."/>
        </authorList>
    </citation>
    <scope>NUCLEOTIDE SEQUENCE [LARGE SCALE GENOMIC DNA]</scope>
    <source>
        <strain evidence="2">NJM9701</strain>
    </source>
</reference>
<dbReference type="VEuPathDB" id="FungiDB:H310_03829"/>
<protein>
    <submittedName>
        <fullName evidence="2">Uncharacterized protein</fullName>
    </submittedName>
</protein>
<feature type="compositionally biased region" description="Polar residues" evidence="1">
    <location>
        <begin position="247"/>
        <end position="266"/>
    </location>
</feature>
<sequence>MPHFPEENRTRPRHGMSAQTRLGINLGQVEDELRAAEAYLITPTALDKSATNLTMTEARRKEILAKLNAERTAMRQRKADGQQIDAVASSSFLNSTAFFPLPSLSAKPEFDSLDIHDADDAFESKRCHRDDGDAHRAFGSDDDDSLTFLKELQHADGDDTLFFASDIHQLPPPPSTEHAHLSFDRCSILSESSSQQHVDSFPLSTPSLASNAERSATAPAHPSRPPKKSVRYDGDLESTDRPVSARQPETSIISPSSAETTSTQAKAPTKRPSSRKLRAEVTNPSPTNPFILRLSEPVASASHVRHALSRTSAAQQKKRMEQLAQSVDYTVREKAKVAQDMAAFTTSCSFLPNSRGPLPRGHPTLRTPEKATKSAKTAKPPPSWSPHKKAKLDELTERLHGEGSLRFELREKVKQVLDDQHMRATCTFKPQINRNRSAVGATTAQKPIHTRLPELHRHKKEMLRQLEHAIEAETQLTFTPTINPHSQKLAHDLSKIDVTARLVQDAEESAEKKLQIQAYYAALDEPAFTPCVNDRSQAIVERKPEFKLDFVTRQQLLQAQLEQKFEAKLALEERVQAEEKPFQPCIGNSNQVLQFTRPKRLVESKQAQLYRMTYEEPRQRELAKKRLEDEKYEKFSHKPVLNKVSKALGQPTSIHKLAQKPSTKTIRSRVVRDMDAQEQAECRFRPALVAADPDLDRTSVWNPETCLQQIEQARIMRRQKLEDQRNSLEFQELQACTFAPAINRPTPRPSRAPVVVRGLGRFLELKQLAKRQEAELKEREAKAFTNTRDFTPRAYTVPQPFNLSYDQRRRARQEQVKAERDAKELSECTFQPQTMEQKNRRLIQSLLQ</sequence>
<proteinExistence type="predicted"/>
<gene>
    <name evidence="2" type="ORF">H310_03829</name>
</gene>
<evidence type="ECO:0000313" key="2">
    <source>
        <dbReference type="EMBL" id="ETW04638.1"/>
    </source>
</evidence>
<name>A0A024UG73_9STRA</name>
<dbReference type="eggNOG" id="ENOG502S3XU">
    <property type="taxonomic scope" value="Eukaryota"/>
</dbReference>
<feature type="region of interest" description="Disordered" evidence="1">
    <location>
        <begin position="197"/>
        <end position="290"/>
    </location>
</feature>
<organism evidence="2">
    <name type="scientific">Aphanomyces invadans</name>
    <dbReference type="NCBI Taxonomy" id="157072"/>
    <lineage>
        <taxon>Eukaryota</taxon>
        <taxon>Sar</taxon>
        <taxon>Stramenopiles</taxon>
        <taxon>Oomycota</taxon>
        <taxon>Saprolegniomycetes</taxon>
        <taxon>Saprolegniales</taxon>
        <taxon>Verrucalvaceae</taxon>
        <taxon>Aphanomyces</taxon>
    </lineage>
</organism>
<feature type="compositionally biased region" description="Basic and acidic residues" evidence="1">
    <location>
        <begin position="230"/>
        <end position="240"/>
    </location>
</feature>
<dbReference type="PANTHER" id="PTHR37028">
    <property type="entry name" value="UNNAMED PRODUCT-RELATED"/>
    <property type="match status" value="1"/>
</dbReference>
<dbReference type="OrthoDB" id="78067at2759"/>
<accession>A0A024UG73</accession>
<dbReference type="RefSeq" id="XP_008866079.1">
    <property type="nucleotide sequence ID" value="XM_008867857.1"/>
</dbReference>
<dbReference type="GeneID" id="20080879"/>